<dbReference type="Proteomes" id="UP001396334">
    <property type="component" value="Unassembled WGS sequence"/>
</dbReference>
<evidence type="ECO:0000313" key="1">
    <source>
        <dbReference type="EMBL" id="KAK8999770.1"/>
    </source>
</evidence>
<protein>
    <submittedName>
        <fullName evidence="1">Uncharacterized protein</fullName>
    </submittedName>
</protein>
<proteinExistence type="predicted"/>
<keyword evidence="2" id="KW-1185">Reference proteome</keyword>
<dbReference type="EMBL" id="JBBPBN010000039">
    <property type="protein sequence ID" value="KAK8999770.1"/>
    <property type="molecule type" value="Genomic_DNA"/>
</dbReference>
<gene>
    <name evidence="1" type="ORF">V6N11_065267</name>
</gene>
<sequence>MRSRYWIVRWRIGWRGTVHAGTKCSKPGGEVAEWLLDVGHSLKKGRSDGVDVCQSHAIDMEVDGIVHSTVKGILDVVDQLVGDIAHVTMTKDSYESKVTTLKGSIQGNSGVTSVMEQKVIILEEDEIMDRFSAIPSIRFSDRLHDQVGANM</sequence>
<reference evidence="1 2" key="1">
    <citation type="journal article" date="2024" name="G3 (Bethesda)">
        <title>Genome assembly of Hibiscus sabdariffa L. provides insights into metabolisms of medicinal natural products.</title>
        <authorList>
            <person name="Kim T."/>
        </authorList>
    </citation>
    <scope>NUCLEOTIDE SEQUENCE [LARGE SCALE GENOMIC DNA]</scope>
    <source>
        <strain evidence="1">TK-2024</strain>
        <tissue evidence="1">Old leaves</tissue>
    </source>
</reference>
<evidence type="ECO:0000313" key="2">
    <source>
        <dbReference type="Proteomes" id="UP001396334"/>
    </source>
</evidence>
<organism evidence="1 2">
    <name type="scientific">Hibiscus sabdariffa</name>
    <name type="common">roselle</name>
    <dbReference type="NCBI Taxonomy" id="183260"/>
    <lineage>
        <taxon>Eukaryota</taxon>
        <taxon>Viridiplantae</taxon>
        <taxon>Streptophyta</taxon>
        <taxon>Embryophyta</taxon>
        <taxon>Tracheophyta</taxon>
        <taxon>Spermatophyta</taxon>
        <taxon>Magnoliopsida</taxon>
        <taxon>eudicotyledons</taxon>
        <taxon>Gunneridae</taxon>
        <taxon>Pentapetalae</taxon>
        <taxon>rosids</taxon>
        <taxon>malvids</taxon>
        <taxon>Malvales</taxon>
        <taxon>Malvaceae</taxon>
        <taxon>Malvoideae</taxon>
        <taxon>Hibiscus</taxon>
    </lineage>
</organism>
<name>A0ABR2QGF0_9ROSI</name>
<accession>A0ABR2QGF0</accession>
<comment type="caution">
    <text evidence="1">The sequence shown here is derived from an EMBL/GenBank/DDBJ whole genome shotgun (WGS) entry which is preliminary data.</text>
</comment>